<proteinExistence type="predicted"/>
<gene>
    <name evidence="1" type="ORF">ACFQ1U_05070</name>
</gene>
<comment type="caution">
    <text evidence="1">The sequence shown here is derived from an EMBL/GenBank/DDBJ whole genome shotgun (WGS) entry which is preliminary data.</text>
</comment>
<evidence type="ECO:0000313" key="2">
    <source>
        <dbReference type="Proteomes" id="UP001597062"/>
    </source>
</evidence>
<protein>
    <submittedName>
        <fullName evidence="1">Uncharacterized protein</fullName>
    </submittedName>
</protein>
<feature type="non-terminal residue" evidence="1">
    <location>
        <position position="1"/>
    </location>
</feature>
<organism evidence="1 2">
    <name type="scientific">Tenacibaculum geojense</name>
    <dbReference type="NCBI Taxonomy" id="915352"/>
    <lineage>
        <taxon>Bacteria</taxon>
        <taxon>Pseudomonadati</taxon>
        <taxon>Bacteroidota</taxon>
        <taxon>Flavobacteriia</taxon>
        <taxon>Flavobacteriales</taxon>
        <taxon>Flavobacteriaceae</taxon>
        <taxon>Tenacibaculum</taxon>
    </lineage>
</organism>
<dbReference type="Proteomes" id="UP001597062">
    <property type="component" value="Unassembled WGS sequence"/>
</dbReference>
<evidence type="ECO:0000313" key="1">
    <source>
        <dbReference type="EMBL" id="MFD0992568.1"/>
    </source>
</evidence>
<dbReference type="RefSeq" id="WP_386105986.1">
    <property type="nucleotide sequence ID" value="NZ_JBHTJR010000026.1"/>
</dbReference>
<sequence>LFDGKDLSVKGNKLKNEIEKLYISNKKLFNNYSELENYNELHFNTSNIIDKNGNEIKYFQDKLFNKPVIDVLEYLEKLKLELNTFQYIFFNTVIQS</sequence>
<keyword evidence="2" id="KW-1185">Reference proteome</keyword>
<dbReference type="EMBL" id="JBHTJR010000026">
    <property type="protein sequence ID" value="MFD0992568.1"/>
    <property type="molecule type" value="Genomic_DNA"/>
</dbReference>
<name>A0ABW3JSL5_9FLAO</name>
<accession>A0ABW3JSL5</accession>
<reference evidence="2" key="1">
    <citation type="journal article" date="2019" name="Int. J. Syst. Evol. Microbiol.">
        <title>The Global Catalogue of Microorganisms (GCM) 10K type strain sequencing project: providing services to taxonomists for standard genome sequencing and annotation.</title>
        <authorList>
            <consortium name="The Broad Institute Genomics Platform"/>
            <consortium name="The Broad Institute Genome Sequencing Center for Infectious Disease"/>
            <person name="Wu L."/>
            <person name="Ma J."/>
        </authorList>
    </citation>
    <scope>NUCLEOTIDE SEQUENCE [LARGE SCALE GENOMIC DNA]</scope>
    <source>
        <strain evidence="2">CCUG 60527</strain>
    </source>
</reference>